<gene>
    <name evidence="1" type="ORF">GM51_11685</name>
</gene>
<sequence>MNQRTRAVRLAAGGEMELGVLVATPTLAGGSAITVGVDPSDASGGEGTTP</sequence>
<evidence type="ECO:0000313" key="1">
    <source>
        <dbReference type="EMBL" id="KGA16833.1"/>
    </source>
</evidence>
<reference evidence="1" key="1">
    <citation type="submission" date="2014-06" db="EMBL/GenBank/DDBJ databases">
        <title>Key roles for freshwater Actinobacteria revealed by deep metagenomic sequencing.</title>
        <authorList>
            <person name="Ghai R."/>
            <person name="Mizuno C.M."/>
            <person name="Picazo A."/>
            <person name="Camacho A."/>
            <person name="Rodriguez-Valera F."/>
        </authorList>
    </citation>
    <scope>NUCLEOTIDE SEQUENCE</scope>
</reference>
<protein>
    <submittedName>
        <fullName evidence="1">Uncharacterized protein</fullName>
    </submittedName>
</protein>
<dbReference type="EMBL" id="JNSL01000074">
    <property type="protein sequence ID" value="KGA16833.1"/>
    <property type="molecule type" value="Genomic_DNA"/>
</dbReference>
<accession>A0A094SF14</accession>
<organism evidence="1">
    <name type="scientific">freshwater metagenome</name>
    <dbReference type="NCBI Taxonomy" id="449393"/>
    <lineage>
        <taxon>unclassified sequences</taxon>
        <taxon>metagenomes</taxon>
        <taxon>ecological metagenomes</taxon>
    </lineage>
</organism>
<name>A0A094SF14_9ZZZZ</name>
<dbReference type="AlphaFoldDB" id="A0A094SF14"/>
<comment type="caution">
    <text evidence="1">The sequence shown here is derived from an EMBL/GenBank/DDBJ whole genome shotgun (WGS) entry which is preliminary data.</text>
</comment>
<proteinExistence type="predicted"/>